<feature type="signal peptide" evidence="2">
    <location>
        <begin position="1"/>
        <end position="49"/>
    </location>
</feature>
<proteinExistence type="predicted"/>
<evidence type="ECO:0000256" key="2">
    <source>
        <dbReference type="SAM" id="SignalP"/>
    </source>
</evidence>
<dbReference type="EMBL" id="CP163435">
    <property type="protein sequence ID" value="XDQ28424.1"/>
    <property type="molecule type" value="Genomic_DNA"/>
</dbReference>
<organism evidence="3">
    <name type="scientific">Streptomyces sp. R21</name>
    <dbReference type="NCBI Taxonomy" id="3238627"/>
    <lineage>
        <taxon>Bacteria</taxon>
        <taxon>Bacillati</taxon>
        <taxon>Actinomycetota</taxon>
        <taxon>Actinomycetes</taxon>
        <taxon>Kitasatosporales</taxon>
        <taxon>Streptomycetaceae</taxon>
        <taxon>Streptomyces</taxon>
    </lineage>
</organism>
<evidence type="ECO:0000313" key="3">
    <source>
        <dbReference type="EMBL" id="XDQ28424.1"/>
    </source>
</evidence>
<feature type="compositionally biased region" description="Low complexity" evidence="1">
    <location>
        <begin position="10"/>
        <end position="27"/>
    </location>
</feature>
<gene>
    <name evidence="3" type="ORF">AB5J56_28695</name>
</gene>
<feature type="region of interest" description="Disordered" evidence="1">
    <location>
        <begin position="1"/>
        <end position="27"/>
    </location>
</feature>
<sequence length="176" mass="18699">MSDMIRSRMTAGSTAATRPTRSTRSRTTGRVLVAAALLAAAGASVPAAAGTATPPPARSGSNGPAYDKVADFYGAYIDAVTDEGSGHLDTQLRTFYLTSSLRSRLATWEKHEHADGVLRAQDVPRAWKVTAGDSGMGHTWSTVRLTWGSAAHPTYTYLTVQSDLATQKISDIKQKS</sequence>
<evidence type="ECO:0000256" key="1">
    <source>
        <dbReference type="SAM" id="MobiDB-lite"/>
    </source>
</evidence>
<protein>
    <submittedName>
        <fullName evidence="3">Uncharacterized protein</fullName>
    </submittedName>
</protein>
<dbReference type="Gene3D" id="3.10.450.50">
    <property type="match status" value="1"/>
</dbReference>
<keyword evidence="2" id="KW-0732">Signal</keyword>
<reference evidence="3" key="1">
    <citation type="submission" date="2024-07" db="EMBL/GenBank/DDBJ databases">
        <authorList>
            <person name="Yu S.T."/>
        </authorList>
    </citation>
    <scope>NUCLEOTIDE SEQUENCE</scope>
    <source>
        <strain evidence="3">R21</strain>
    </source>
</reference>
<dbReference type="RefSeq" id="WP_369236447.1">
    <property type="nucleotide sequence ID" value="NZ_CP163435.1"/>
</dbReference>
<name>A0AB39PDF9_9ACTN</name>
<feature type="chain" id="PRO_5044236494" evidence="2">
    <location>
        <begin position="50"/>
        <end position="176"/>
    </location>
</feature>
<dbReference type="AlphaFoldDB" id="A0AB39PDF9"/>
<accession>A0AB39PDF9</accession>